<dbReference type="EMBL" id="LCDB01000001">
    <property type="protein sequence ID" value="KKS44890.1"/>
    <property type="molecule type" value="Genomic_DNA"/>
</dbReference>
<accession>A0A0G0Z846</accession>
<feature type="transmembrane region" description="Helical" evidence="1">
    <location>
        <begin position="333"/>
        <end position="351"/>
    </location>
</feature>
<keyword evidence="1" id="KW-1133">Transmembrane helix</keyword>
<evidence type="ECO:0000313" key="3">
    <source>
        <dbReference type="Proteomes" id="UP000033986"/>
    </source>
</evidence>
<feature type="transmembrane region" description="Helical" evidence="1">
    <location>
        <begin position="240"/>
        <end position="267"/>
    </location>
</feature>
<feature type="transmembrane region" description="Helical" evidence="1">
    <location>
        <begin position="304"/>
        <end position="326"/>
    </location>
</feature>
<gene>
    <name evidence="2" type="ORF">UV07_C0001G0010</name>
</gene>
<evidence type="ECO:0000313" key="2">
    <source>
        <dbReference type="EMBL" id="KKS44890.1"/>
    </source>
</evidence>
<organism evidence="2 3">
    <name type="scientific">Candidatus Azambacteria bacterium GW2011_GWB1_42_17</name>
    <dbReference type="NCBI Taxonomy" id="1618615"/>
    <lineage>
        <taxon>Bacteria</taxon>
        <taxon>Candidatus Azamiibacteriota</taxon>
    </lineage>
</organism>
<keyword evidence="1" id="KW-0472">Membrane</keyword>
<keyword evidence="1" id="KW-0812">Transmembrane</keyword>
<feature type="transmembrane region" description="Helical" evidence="1">
    <location>
        <begin position="7"/>
        <end position="27"/>
    </location>
</feature>
<evidence type="ECO:0000256" key="1">
    <source>
        <dbReference type="SAM" id="Phobius"/>
    </source>
</evidence>
<name>A0A0G0Z846_9BACT</name>
<feature type="transmembrane region" description="Helical" evidence="1">
    <location>
        <begin position="99"/>
        <end position="119"/>
    </location>
</feature>
<feature type="transmembrane region" description="Helical" evidence="1">
    <location>
        <begin position="70"/>
        <end position="87"/>
    </location>
</feature>
<sequence length="386" mass="44343">MDISRKTFILTILGLILLRILLVVLVMNNIPFTGMTAGGFRPTFTESYQPDELQYFKLTEGLIAGRSEKLVPNIGASLIFAPFIYFTGASLPDELAKSVFIFEAFVLFSLALILVVLIAEKLFNSRKLAVISVALFSVYPWVLLLIFNLAGYKNAIPAFHYQLWIFILSDYLSAFLVYLGFFLIFKWFKNIFESLAINWQELIIIAVVSGAAILTRMGNFWLILIIFSTFLYFSQFKKAALYGFFLGLAYLPQLIFNIAAFGAPWAFGYRDPLVGASTSSIPLAQWFNPENLWLNFSKFAPQHYFSLFLLAAAFFILIFCFGYKYLSKMNKKFALITGAWFWSYLIFYGLFDESLSQLRYFLPAIPVFIYFFIGCLLYLWNKIKLK</sequence>
<protein>
    <recommendedName>
        <fullName evidence="4">Glycosyltransferase RgtA/B/C/D-like domain-containing protein</fullName>
    </recommendedName>
</protein>
<evidence type="ECO:0008006" key="4">
    <source>
        <dbReference type="Google" id="ProtNLM"/>
    </source>
</evidence>
<dbReference type="Proteomes" id="UP000033986">
    <property type="component" value="Unassembled WGS sequence"/>
</dbReference>
<feature type="transmembrane region" description="Helical" evidence="1">
    <location>
        <begin position="204"/>
        <end position="233"/>
    </location>
</feature>
<feature type="transmembrane region" description="Helical" evidence="1">
    <location>
        <begin position="131"/>
        <end position="151"/>
    </location>
</feature>
<feature type="transmembrane region" description="Helical" evidence="1">
    <location>
        <begin position="163"/>
        <end position="184"/>
    </location>
</feature>
<comment type="caution">
    <text evidence="2">The sequence shown here is derived from an EMBL/GenBank/DDBJ whole genome shotgun (WGS) entry which is preliminary data.</text>
</comment>
<proteinExistence type="predicted"/>
<dbReference type="AlphaFoldDB" id="A0A0G0Z846"/>
<feature type="transmembrane region" description="Helical" evidence="1">
    <location>
        <begin position="357"/>
        <end position="380"/>
    </location>
</feature>
<reference evidence="2 3" key="1">
    <citation type="journal article" date="2015" name="Nature">
        <title>rRNA introns, odd ribosomes, and small enigmatic genomes across a large radiation of phyla.</title>
        <authorList>
            <person name="Brown C.T."/>
            <person name="Hug L.A."/>
            <person name="Thomas B.C."/>
            <person name="Sharon I."/>
            <person name="Castelle C.J."/>
            <person name="Singh A."/>
            <person name="Wilkins M.J."/>
            <person name="Williams K.H."/>
            <person name="Banfield J.F."/>
        </authorList>
    </citation>
    <scope>NUCLEOTIDE SEQUENCE [LARGE SCALE GENOMIC DNA]</scope>
</reference>